<sequence length="117" mass="13015">MWRPKASFKDPRRAVPISQAAVDEALLKFAVCSGQPMSIVGNTHFIDDDWTKSDFVLLFEPLPLGMTKTSNNVRFLVEEKLSEIGISAEDQRNLYITTDEGSNVDKLGGPNHVPCIH</sequence>
<keyword evidence="1" id="KW-1185">Reference proteome</keyword>
<evidence type="ECO:0000313" key="2">
    <source>
        <dbReference type="WBParaSite" id="jg12922"/>
    </source>
</evidence>
<reference evidence="2" key="1">
    <citation type="submission" date="2022-11" db="UniProtKB">
        <authorList>
            <consortium name="WormBaseParasite"/>
        </authorList>
    </citation>
    <scope>IDENTIFICATION</scope>
</reference>
<name>A0A915CWB9_9BILA</name>
<dbReference type="AlphaFoldDB" id="A0A915CWB9"/>
<accession>A0A915CWB9</accession>
<proteinExistence type="predicted"/>
<protein>
    <submittedName>
        <fullName evidence="2">Uncharacterized protein</fullName>
    </submittedName>
</protein>
<dbReference type="Proteomes" id="UP000887574">
    <property type="component" value="Unplaced"/>
</dbReference>
<evidence type="ECO:0000313" key="1">
    <source>
        <dbReference type="Proteomes" id="UP000887574"/>
    </source>
</evidence>
<dbReference type="WBParaSite" id="jg12922">
    <property type="protein sequence ID" value="jg12922"/>
    <property type="gene ID" value="jg12922"/>
</dbReference>
<organism evidence="1 2">
    <name type="scientific">Ditylenchus dipsaci</name>
    <dbReference type="NCBI Taxonomy" id="166011"/>
    <lineage>
        <taxon>Eukaryota</taxon>
        <taxon>Metazoa</taxon>
        <taxon>Ecdysozoa</taxon>
        <taxon>Nematoda</taxon>
        <taxon>Chromadorea</taxon>
        <taxon>Rhabditida</taxon>
        <taxon>Tylenchina</taxon>
        <taxon>Tylenchomorpha</taxon>
        <taxon>Sphaerularioidea</taxon>
        <taxon>Anguinidae</taxon>
        <taxon>Anguininae</taxon>
        <taxon>Ditylenchus</taxon>
    </lineage>
</organism>